<evidence type="ECO:0000313" key="2">
    <source>
        <dbReference type="EMBL" id="BBE11052.1"/>
    </source>
</evidence>
<dbReference type="KEGG" id="hhk:HH1059_12400"/>
<dbReference type="EMBL" id="AP017372">
    <property type="protein sequence ID" value="BBE11052.1"/>
    <property type="molecule type" value="Genomic_DNA"/>
</dbReference>
<dbReference type="Proteomes" id="UP000218890">
    <property type="component" value="Chromosome"/>
</dbReference>
<accession>A0A2Z6EZI7</accession>
<sequence length="60" mass="6784">MAKAKRSTQGGKNQEPSRKELVRLQSLIQDEALEEARELVEQFQAHQGEENSSKEKTASE</sequence>
<evidence type="ECO:0008006" key="4">
    <source>
        <dbReference type="Google" id="ProtNLM"/>
    </source>
</evidence>
<protein>
    <recommendedName>
        <fullName evidence="4">Mobile element protein</fullName>
    </recommendedName>
</protein>
<reference evidence="2" key="1">
    <citation type="submission" date="2016-02" db="EMBL/GenBank/DDBJ databases">
        <title>Halorhodospira halochloris DSM-1059 complete genome, version 2.</title>
        <authorList>
            <person name="Tsukatani Y."/>
        </authorList>
    </citation>
    <scope>NUCLEOTIDE SEQUENCE</scope>
    <source>
        <strain evidence="2">DSM 1059</strain>
    </source>
</reference>
<proteinExistence type="predicted"/>
<evidence type="ECO:0000256" key="1">
    <source>
        <dbReference type="SAM" id="MobiDB-lite"/>
    </source>
</evidence>
<feature type="region of interest" description="Disordered" evidence="1">
    <location>
        <begin position="40"/>
        <end position="60"/>
    </location>
</feature>
<gene>
    <name evidence="2" type="ORF">HH1059_12400</name>
</gene>
<feature type="region of interest" description="Disordered" evidence="1">
    <location>
        <begin position="1"/>
        <end position="20"/>
    </location>
</feature>
<feature type="compositionally biased region" description="Basic and acidic residues" evidence="1">
    <location>
        <begin position="47"/>
        <end position="60"/>
    </location>
</feature>
<dbReference type="AlphaFoldDB" id="A0A2Z6EZI7"/>
<organism evidence="2 3">
    <name type="scientific">Halorhodospira halochloris</name>
    <name type="common">Ectothiorhodospira halochloris</name>
    <dbReference type="NCBI Taxonomy" id="1052"/>
    <lineage>
        <taxon>Bacteria</taxon>
        <taxon>Pseudomonadati</taxon>
        <taxon>Pseudomonadota</taxon>
        <taxon>Gammaproteobacteria</taxon>
        <taxon>Chromatiales</taxon>
        <taxon>Ectothiorhodospiraceae</taxon>
        <taxon>Halorhodospira</taxon>
    </lineage>
</organism>
<name>A0A2Z6EZI7_HALHR</name>
<evidence type="ECO:0000313" key="3">
    <source>
        <dbReference type="Proteomes" id="UP000218890"/>
    </source>
</evidence>
<keyword evidence="3" id="KW-1185">Reference proteome</keyword>
<dbReference type="RefSeq" id="WP_096409293.1">
    <property type="nucleotide sequence ID" value="NZ_AP017372.2"/>
</dbReference>